<keyword evidence="1" id="KW-1133">Transmembrane helix</keyword>
<sequence length="61" mass="7054">MGSCVIESFDVENECLFGILNFSLFLSRKAIFFFFFWGVPVPLRMFVLEKLILRSSVSNLV</sequence>
<organism evidence="2">
    <name type="scientific">Rhizophora mucronata</name>
    <name type="common">Asiatic mangrove</name>
    <dbReference type="NCBI Taxonomy" id="61149"/>
    <lineage>
        <taxon>Eukaryota</taxon>
        <taxon>Viridiplantae</taxon>
        <taxon>Streptophyta</taxon>
        <taxon>Embryophyta</taxon>
        <taxon>Tracheophyta</taxon>
        <taxon>Spermatophyta</taxon>
        <taxon>Magnoliopsida</taxon>
        <taxon>eudicotyledons</taxon>
        <taxon>Gunneridae</taxon>
        <taxon>Pentapetalae</taxon>
        <taxon>rosids</taxon>
        <taxon>fabids</taxon>
        <taxon>Malpighiales</taxon>
        <taxon>Rhizophoraceae</taxon>
        <taxon>Rhizophora</taxon>
    </lineage>
</organism>
<evidence type="ECO:0000256" key="1">
    <source>
        <dbReference type="SAM" id="Phobius"/>
    </source>
</evidence>
<feature type="transmembrane region" description="Helical" evidence="1">
    <location>
        <begin position="30"/>
        <end position="47"/>
    </location>
</feature>
<accession>A0A2P2QVZ9</accession>
<keyword evidence="1" id="KW-0472">Membrane</keyword>
<proteinExistence type="predicted"/>
<protein>
    <submittedName>
        <fullName evidence="2">Uncharacterized protein</fullName>
    </submittedName>
</protein>
<dbReference type="AlphaFoldDB" id="A0A2P2QVZ9"/>
<reference evidence="2" key="1">
    <citation type="submission" date="2018-02" db="EMBL/GenBank/DDBJ databases">
        <title>Rhizophora mucronata_Transcriptome.</title>
        <authorList>
            <person name="Meera S.P."/>
            <person name="Sreeshan A."/>
            <person name="Augustine A."/>
        </authorList>
    </citation>
    <scope>NUCLEOTIDE SEQUENCE</scope>
    <source>
        <tissue evidence="2">Leaf</tissue>
    </source>
</reference>
<name>A0A2P2QVZ9_RHIMU</name>
<dbReference type="EMBL" id="GGEC01090643">
    <property type="protein sequence ID" value="MBX71127.1"/>
    <property type="molecule type" value="Transcribed_RNA"/>
</dbReference>
<evidence type="ECO:0000313" key="2">
    <source>
        <dbReference type="EMBL" id="MBX71127.1"/>
    </source>
</evidence>
<keyword evidence="1" id="KW-0812">Transmembrane</keyword>